<dbReference type="EMBL" id="QGNW01000008">
    <property type="protein sequence ID" value="RVX19817.1"/>
    <property type="molecule type" value="Genomic_DNA"/>
</dbReference>
<comment type="caution">
    <text evidence="1">The sequence shown here is derived from an EMBL/GenBank/DDBJ whole genome shotgun (WGS) entry which is preliminary data.</text>
</comment>
<gene>
    <name evidence="1" type="ORF">CK203_005078</name>
</gene>
<sequence>MVQRTVGPHAEIRWHPIERASDVRRMIARGRIKGCHVEPMVACHMCNESIGEALQLLLATRGGCLHDSFDLIWVDLYPLLSDHKPQKLVCAYPKGTFGRIELHVVLSQQAKDFFLKSGRNNQVKMRHCRGLPRVTIWQVTIGSMWHPSIPVRVNITKSKYLVQIRKACSMGRHLIFAGDLMHAAPYRLQAEVTGEPSVKKSSQHRCDTILDPIKALLQINIEASNRDDLSSTTAYIVYLGGNAISQCSCKQKSITHSSTGAGYHALASTTVEVRWVHSLLGTLKATNNG</sequence>
<evidence type="ECO:0000313" key="1">
    <source>
        <dbReference type="EMBL" id="RVX19817.1"/>
    </source>
</evidence>
<accession>A0A438KF46</accession>
<dbReference type="CDD" id="cd09272">
    <property type="entry name" value="RNase_HI_RT_Ty1"/>
    <property type="match status" value="1"/>
</dbReference>
<protein>
    <submittedName>
        <fullName evidence="1">Uncharacterized protein</fullName>
    </submittedName>
</protein>
<dbReference type="AlphaFoldDB" id="A0A438KF46"/>
<organism evidence="1 2">
    <name type="scientific">Vitis vinifera</name>
    <name type="common">Grape</name>
    <dbReference type="NCBI Taxonomy" id="29760"/>
    <lineage>
        <taxon>Eukaryota</taxon>
        <taxon>Viridiplantae</taxon>
        <taxon>Streptophyta</taxon>
        <taxon>Embryophyta</taxon>
        <taxon>Tracheophyta</taxon>
        <taxon>Spermatophyta</taxon>
        <taxon>Magnoliopsida</taxon>
        <taxon>eudicotyledons</taxon>
        <taxon>Gunneridae</taxon>
        <taxon>Pentapetalae</taxon>
        <taxon>rosids</taxon>
        <taxon>Vitales</taxon>
        <taxon>Vitaceae</taxon>
        <taxon>Viteae</taxon>
        <taxon>Vitis</taxon>
    </lineage>
</organism>
<name>A0A438KF46_VITVI</name>
<dbReference type="Proteomes" id="UP000288805">
    <property type="component" value="Unassembled WGS sequence"/>
</dbReference>
<proteinExistence type="predicted"/>
<evidence type="ECO:0000313" key="2">
    <source>
        <dbReference type="Proteomes" id="UP000288805"/>
    </source>
</evidence>
<reference evidence="1 2" key="1">
    <citation type="journal article" date="2018" name="PLoS Genet.">
        <title>Population sequencing reveals clonal diversity and ancestral inbreeding in the grapevine cultivar Chardonnay.</title>
        <authorList>
            <person name="Roach M.J."/>
            <person name="Johnson D.L."/>
            <person name="Bohlmann J."/>
            <person name="van Vuuren H.J."/>
            <person name="Jones S.J."/>
            <person name="Pretorius I.S."/>
            <person name="Schmidt S.A."/>
            <person name="Borneman A.R."/>
        </authorList>
    </citation>
    <scope>NUCLEOTIDE SEQUENCE [LARGE SCALE GENOMIC DNA]</scope>
    <source>
        <strain evidence="2">cv. Chardonnay</strain>
        <tissue evidence="1">Leaf</tissue>
    </source>
</reference>